<dbReference type="AlphaFoldDB" id="A0A3Q4I635"/>
<sequence>IIKMFLSLILGTTGWTPFDSKPFDCFLQGLVGACGISVLYNLLRVYNFVQNSKGNWRSALQFWILTVLLSLMGSRVFSLIVLEFSLRAVSTWASDASGRGLDMILIQSQFSLGCSLTGTLIFLQQGAPHSSLSLFLAAALSWKLASLSHSLWIHVAKLYPLHSTEHCCGKCITLLTSGHTILASLQRAVVLAFAVASVASTATVYDHFLSQKDAMKFWTLLTLCYIMLLVYIQEDEHRQTDTAALLHSVVMRLGALLVLMLAMGYWSDVFQILIAFLGEAVCLLPSRDLLQALLKVWSLLCYVLIAVVVKITRQEVEFSCFLFRKKKRNQA</sequence>
<dbReference type="PANTHER" id="PTHR35257:SF1">
    <property type="entry name" value="TRANSMEMBRANE PROTEIN 82"/>
    <property type="match status" value="1"/>
</dbReference>
<organism evidence="2 3">
    <name type="scientific">Neolamprologus brichardi</name>
    <name type="common">Fairy cichlid</name>
    <name type="synonym">Lamprologus brichardi</name>
    <dbReference type="NCBI Taxonomy" id="32507"/>
    <lineage>
        <taxon>Eukaryota</taxon>
        <taxon>Metazoa</taxon>
        <taxon>Chordata</taxon>
        <taxon>Craniata</taxon>
        <taxon>Vertebrata</taxon>
        <taxon>Euteleostomi</taxon>
        <taxon>Actinopterygii</taxon>
        <taxon>Neopterygii</taxon>
        <taxon>Teleostei</taxon>
        <taxon>Neoteleostei</taxon>
        <taxon>Acanthomorphata</taxon>
        <taxon>Ovalentaria</taxon>
        <taxon>Cichlomorphae</taxon>
        <taxon>Cichliformes</taxon>
        <taxon>Cichlidae</taxon>
        <taxon>African cichlids</taxon>
        <taxon>Pseudocrenilabrinae</taxon>
        <taxon>Lamprologini</taxon>
        <taxon>Neolamprologus</taxon>
    </lineage>
</organism>
<dbReference type="Bgee" id="ENSNBRG00000023101">
    <property type="expression patterns" value="Expressed in skeletal muscle tissue"/>
</dbReference>
<feature type="transmembrane region" description="Helical" evidence="1">
    <location>
        <begin position="30"/>
        <end position="49"/>
    </location>
</feature>
<reference evidence="2" key="1">
    <citation type="submission" date="2025-08" db="UniProtKB">
        <authorList>
            <consortium name="Ensembl"/>
        </authorList>
    </citation>
    <scope>IDENTIFICATION</scope>
</reference>
<feature type="transmembrane region" description="Helical" evidence="1">
    <location>
        <begin position="61"/>
        <end position="84"/>
    </location>
</feature>
<feature type="transmembrane region" description="Helical" evidence="1">
    <location>
        <begin position="217"/>
        <end position="232"/>
    </location>
</feature>
<dbReference type="OMA" id="CGISVLY"/>
<evidence type="ECO:0000313" key="3">
    <source>
        <dbReference type="Proteomes" id="UP000261580"/>
    </source>
</evidence>
<dbReference type="PANTHER" id="PTHR35257">
    <property type="entry name" value="TRANSMEMBRANE PROTEIN 82"/>
    <property type="match status" value="1"/>
</dbReference>
<accession>A0A3Q4I635</accession>
<feature type="transmembrane region" description="Helical" evidence="1">
    <location>
        <begin position="104"/>
        <end position="123"/>
    </location>
</feature>
<feature type="transmembrane region" description="Helical" evidence="1">
    <location>
        <begin position="185"/>
        <end position="205"/>
    </location>
</feature>
<reference evidence="2" key="2">
    <citation type="submission" date="2025-09" db="UniProtKB">
        <authorList>
            <consortium name="Ensembl"/>
        </authorList>
    </citation>
    <scope>IDENTIFICATION</scope>
</reference>
<dbReference type="GeneTree" id="ENSGT00500000045021"/>
<evidence type="ECO:0000313" key="2">
    <source>
        <dbReference type="Ensembl" id="ENSNBRP00000030371.1"/>
    </source>
</evidence>
<evidence type="ECO:0000256" key="1">
    <source>
        <dbReference type="SAM" id="Phobius"/>
    </source>
</evidence>
<keyword evidence="1" id="KW-1133">Transmembrane helix</keyword>
<keyword evidence="1" id="KW-0812">Transmembrane</keyword>
<proteinExistence type="predicted"/>
<name>A0A3Q4I635_NEOBR</name>
<dbReference type="STRING" id="32507.ENSNBRP00000030371"/>
<dbReference type="Proteomes" id="UP000261580">
    <property type="component" value="Unassembled WGS sequence"/>
</dbReference>
<protein>
    <submittedName>
        <fullName evidence="2">Transmembrane protein 82</fullName>
    </submittedName>
</protein>
<dbReference type="Ensembl" id="ENSNBRT00000031149.1">
    <property type="protein sequence ID" value="ENSNBRP00000030371.1"/>
    <property type="gene ID" value="ENSNBRG00000023101.1"/>
</dbReference>
<dbReference type="Pfam" id="PF15816">
    <property type="entry name" value="TMEM82"/>
    <property type="match status" value="1"/>
</dbReference>
<keyword evidence="1" id="KW-0472">Membrane</keyword>
<dbReference type="InterPro" id="IPR031648">
    <property type="entry name" value="TMEM82"/>
</dbReference>
<keyword evidence="3" id="KW-1185">Reference proteome</keyword>
<feature type="transmembrane region" description="Helical" evidence="1">
    <location>
        <begin position="292"/>
        <end position="309"/>
    </location>
</feature>